<dbReference type="EMBL" id="VCGU01000003">
    <property type="protein sequence ID" value="TRY78051.1"/>
    <property type="molecule type" value="Genomic_DNA"/>
</dbReference>
<proteinExistence type="predicted"/>
<sequence length="169" mass="18547">MLETSKLTLFLSNDEPVSQEKEKASQSVFLAMADSALTHIEANRRENRDDLVPMVRRCSPCFLCGTNCLICQRDGTNPKKSQAQTSPTALVTPGALLDESRIGHFSFCQHPACSSSSSWPGSEGSTVSIQSVYFCSEPCHLIHKGEEGKSNSNLRDSRAHSEGQKNPDW</sequence>
<comment type="caution">
    <text evidence="2">The sequence shown here is derived from an EMBL/GenBank/DDBJ whole genome shotgun (WGS) entry which is preliminary data.</text>
</comment>
<protein>
    <submittedName>
        <fullName evidence="2">Uncharacterized protein</fullName>
    </submittedName>
</protein>
<keyword evidence="3" id="KW-1185">Reference proteome</keyword>
<evidence type="ECO:0000256" key="1">
    <source>
        <dbReference type="SAM" id="MobiDB-lite"/>
    </source>
</evidence>
<evidence type="ECO:0000313" key="3">
    <source>
        <dbReference type="Proteomes" id="UP000318571"/>
    </source>
</evidence>
<name>A0A553PK39_TIGCA</name>
<gene>
    <name evidence="2" type="ORF">TCAL_06629</name>
</gene>
<dbReference type="AlphaFoldDB" id="A0A553PK39"/>
<feature type="region of interest" description="Disordered" evidence="1">
    <location>
        <begin position="145"/>
        <end position="169"/>
    </location>
</feature>
<evidence type="ECO:0000313" key="2">
    <source>
        <dbReference type="EMBL" id="TRY78051.1"/>
    </source>
</evidence>
<organism evidence="2 3">
    <name type="scientific">Tigriopus californicus</name>
    <name type="common">Marine copepod</name>
    <dbReference type="NCBI Taxonomy" id="6832"/>
    <lineage>
        <taxon>Eukaryota</taxon>
        <taxon>Metazoa</taxon>
        <taxon>Ecdysozoa</taxon>
        <taxon>Arthropoda</taxon>
        <taxon>Crustacea</taxon>
        <taxon>Multicrustacea</taxon>
        <taxon>Hexanauplia</taxon>
        <taxon>Copepoda</taxon>
        <taxon>Harpacticoida</taxon>
        <taxon>Harpacticidae</taxon>
        <taxon>Tigriopus</taxon>
    </lineage>
</organism>
<reference evidence="2 3" key="1">
    <citation type="journal article" date="2018" name="Nat. Ecol. Evol.">
        <title>Genomic signatures of mitonuclear coevolution across populations of Tigriopus californicus.</title>
        <authorList>
            <person name="Barreto F.S."/>
            <person name="Watson E.T."/>
            <person name="Lima T.G."/>
            <person name="Willett C.S."/>
            <person name="Edmands S."/>
            <person name="Li W."/>
            <person name="Burton R.S."/>
        </authorList>
    </citation>
    <scope>NUCLEOTIDE SEQUENCE [LARGE SCALE GENOMIC DNA]</scope>
    <source>
        <strain evidence="2 3">San Diego</strain>
    </source>
</reference>
<dbReference type="Proteomes" id="UP000318571">
    <property type="component" value="Chromosome 11"/>
</dbReference>
<accession>A0A553PK39</accession>